<comment type="similarity">
    <text evidence="2">Belongs to the biopterin-dependent aromatic amino acid hydroxylase family.</text>
</comment>
<sequence>MSTLWVAGFGSDLAEDHPGFHDDVYKRRRAWISSLAREHRVSSGPIPRVEYTPEEVATWTHVLSKLKDLFPDHACQQYLSSFPYFNFQGDQVPQLEDISQVLKSRTNWQVRPVAGLLHPRDFLAGLAFKCFHSTQYLRHHSQPSYTPEPDLCHELIGHMPMLANQGYADLVQAIGEASLGADDKMVWHLTKVYWYTVEFGLIREGRDHIKAFGAGVLSSYGELKHIASGAPDLLPFDPFQKLPKMSYKDGYQKAYFILDSFEDAEQKLRALARAMKDPVQPFSL</sequence>
<dbReference type="Proteomes" id="UP000815325">
    <property type="component" value="Unassembled WGS sequence"/>
</dbReference>
<evidence type="ECO:0000313" key="10">
    <source>
        <dbReference type="Proteomes" id="UP000815325"/>
    </source>
</evidence>
<dbReference type="InterPro" id="IPR018301">
    <property type="entry name" value="ArAA_hydroxylase_Fe/CU_BS"/>
</dbReference>
<evidence type="ECO:0000256" key="3">
    <source>
        <dbReference type="ARBA" id="ARBA00011995"/>
    </source>
</evidence>
<comment type="caution">
    <text evidence="9">The sequence shown here is derived from an EMBL/GenBank/DDBJ whole genome shotgun (WGS) entry which is preliminary data.</text>
</comment>
<evidence type="ECO:0000256" key="4">
    <source>
        <dbReference type="ARBA" id="ARBA00022723"/>
    </source>
</evidence>
<dbReference type="PANTHER" id="PTHR11473">
    <property type="entry name" value="AROMATIC AMINO ACID HYDROXYLASE"/>
    <property type="match status" value="1"/>
</dbReference>
<comment type="cofactor">
    <cofactor evidence="1">
        <name>Fe(2+)</name>
        <dbReference type="ChEBI" id="CHEBI:29033"/>
    </cofactor>
</comment>
<evidence type="ECO:0000256" key="6">
    <source>
        <dbReference type="ARBA" id="ARBA00023004"/>
    </source>
</evidence>
<evidence type="ECO:0000256" key="5">
    <source>
        <dbReference type="ARBA" id="ARBA00023002"/>
    </source>
</evidence>
<organism evidence="9 10">
    <name type="scientific">Dunaliella salina</name>
    <name type="common">Green alga</name>
    <name type="synonym">Protococcus salinus</name>
    <dbReference type="NCBI Taxonomy" id="3046"/>
    <lineage>
        <taxon>Eukaryota</taxon>
        <taxon>Viridiplantae</taxon>
        <taxon>Chlorophyta</taxon>
        <taxon>core chlorophytes</taxon>
        <taxon>Chlorophyceae</taxon>
        <taxon>CS clade</taxon>
        <taxon>Chlamydomonadales</taxon>
        <taxon>Dunaliellaceae</taxon>
        <taxon>Dunaliella</taxon>
    </lineage>
</organism>
<keyword evidence="10" id="KW-1185">Reference proteome</keyword>
<evidence type="ECO:0000313" key="9">
    <source>
        <dbReference type="EMBL" id="KAF5842432.1"/>
    </source>
</evidence>
<name>A0ABQ7H6F2_DUNSA</name>
<dbReference type="InterPro" id="IPR001273">
    <property type="entry name" value="ArAA_hydroxylase"/>
</dbReference>
<dbReference type="PROSITE" id="PS51410">
    <property type="entry name" value="BH4_AAA_HYDROXYL_2"/>
    <property type="match status" value="1"/>
</dbReference>
<dbReference type="PANTHER" id="PTHR11473:SF24">
    <property type="entry name" value="PHENYLALANINE-4-HYDROXYLASE"/>
    <property type="match status" value="1"/>
</dbReference>
<keyword evidence="5" id="KW-0560">Oxidoreductase</keyword>
<reference evidence="9" key="1">
    <citation type="submission" date="2017-08" db="EMBL/GenBank/DDBJ databases">
        <authorList>
            <person name="Polle J.E."/>
            <person name="Barry K."/>
            <person name="Cushman J."/>
            <person name="Schmutz J."/>
            <person name="Tran D."/>
            <person name="Hathwaick L.T."/>
            <person name="Yim W.C."/>
            <person name="Jenkins J."/>
            <person name="Mckie-Krisberg Z.M."/>
            <person name="Prochnik S."/>
            <person name="Lindquist E."/>
            <person name="Dockter R.B."/>
            <person name="Adam C."/>
            <person name="Molina H."/>
            <person name="Bunkerborg J."/>
            <person name="Jin E."/>
            <person name="Buchheim M."/>
            <person name="Magnuson J."/>
        </authorList>
    </citation>
    <scope>NUCLEOTIDE SEQUENCE</scope>
    <source>
        <strain evidence="9">CCAP 19/18</strain>
    </source>
</reference>
<dbReference type="Gene3D" id="1.10.800.10">
    <property type="entry name" value="Aromatic amino acid hydroxylase"/>
    <property type="match status" value="1"/>
</dbReference>
<evidence type="ECO:0000259" key="8">
    <source>
        <dbReference type="PROSITE" id="PS51410"/>
    </source>
</evidence>
<evidence type="ECO:0000256" key="2">
    <source>
        <dbReference type="ARBA" id="ARBA00009712"/>
    </source>
</evidence>
<dbReference type="PROSITE" id="PS00367">
    <property type="entry name" value="BH4_AAA_HYDROXYL_1"/>
    <property type="match status" value="1"/>
</dbReference>
<keyword evidence="4" id="KW-0479">Metal-binding</keyword>
<evidence type="ECO:0000256" key="1">
    <source>
        <dbReference type="ARBA" id="ARBA00001954"/>
    </source>
</evidence>
<protein>
    <recommendedName>
        <fullName evidence="3">phenylalanine 4-monooxygenase</fullName>
        <ecNumber evidence="3">1.14.16.1</ecNumber>
    </recommendedName>
</protein>
<dbReference type="InterPro" id="IPR036951">
    <property type="entry name" value="ArAA_hydroxylase_sf"/>
</dbReference>
<dbReference type="PRINTS" id="PR00372">
    <property type="entry name" value="FYWHYDRXLASE"/>
</dbReference>
<feature type="domain" description="Biopterin-dependent aromatic amino acid hydroxylase family profile" evidence="8">
    <location>
        <begin position="1"/>
        <end position="284"/>
    </location>
</feature>
<proteinExistence type="inferred from homology"/>
<accession>A0ABQ7H6F2</accession>
<evidence type="ECO:0000256" key="7">
    <source>
        <dbReference type="ARBA" id="ARBA00023033"/>
    </source>
</evidence>
<keyword evidence="7" id="KW-0503">Monooxygenase</keyword>
<dbReference type="EC" id="1.14.16.1" evidence="3"/>
<dbReference type="EMBL" id="MU069461">
    <property type="protein sequence ID" value="KAF5842432.1"/>
    <property type="molecule type" value="Genomic_DNA"/>
</dbReference>
<dbReference type="Pfam" id="PF00351">
    <property type="entry name" value="Biopterin_H"/>
    <property type="match status" value="1"/>
</dbReference>
<dbReference type="InterPro" id="IPR019774">
    <property type="entry name" value="Aromatic-AA_hydroxylase_C"/>
</dbReference>
<keyword evidence="6" id="KW-0408">Iron</keyword>
<gene>
    <name evidence="9" type="ORF">DUNSADRAFT_7041</name>
</gene>
<dbReference type="InterPro" id="IPR036329">
    <property type="entry name" value="Aro-AA_hydroxylase_C_sf"/>
</dbReference>
<dbReference type="SUPFAM" id="SSF56534">
    <property type="entry name" value="Aromatic aminoacid monoxygenases, catalytic and oligomerization domains"/>
    <property type="match status" value="1"/>
</dbReference>